<dbReference type="STRING" id="1219032.GCA_001515545_02438"/>
<dbReference type="InterPro" id="IPR000160">
    <property type="entry name" value="GGDEF_dom"/>
</dbReference>
<evidence type="ECO:0000313" key="6">
    <source>
        <dbReference type="EMBL" id="PEH90830.1"/>
    </source>
</evidence>
<dbReference type="PANTHER" id="PTHR45138">
    <property type="entry name" value="REGULATORY COMPONENTS OF SENSORY TRANSDUCTION SYSTEM"/>
    <property type="match status" value="1"/>
</dbReference>
<dbReference type="AlphaFoldDB" id="A0A2A7UZV5"/>
<dbReference type="EMBL" id="PDEA01000001">
    <property type="protein sequence ID" value="PEH90830.1"/>
    <property type="molecule type" value="Genomic_DNA"/>
</dbReference>
<reference evidence="7" key="1">
    <citation type="submission" date="2017-09" db="EMBL/GenBank/DDBJ databases">
        <title>FDA dAtabase for Regulatory Grade micrObial Sequences (FDA-ARGOS): Supporting development and validation of Infectious Disease Dx tests.</title>
        <authorList>
            <person name="Minogue T."/>
            <person name="Wolcott M."/>
            <person name="Wasieloski L."/>
            <person name="Aguilar W."/>
            <person name="Moore D."/>
            <person name="Tallon L."/>
            <person name="Sadzewicz L."/>
            <person name="Ott S."/>
            <person name="Zhao X."/>
            <person name="Nagaraj S."/>
            <person name="Vavikolanu K."/>
            <person name="Aluvathingal J."/>
            <person name="Nadendla S."/>
            <person name="Sichtig H."/>
        </authorList>
    </citation>
    <scope>NUCLEOTIDE SEQUENCE [LARGE SCALE GENOMIC DNA]</scope>
    <source>
        <strain evidence="7">FDAARGOS_394</strain>
    </source>
</reference>
<keyword evidence="4" id="KW-0472">Membrane</keyword>
<feature type="transmembrane region" description="Helical" evidence="4">
    <location>
        <begin position="138"/>
        <end position="159"/>
    </location>
</feature>
<evidence type="ECO:0000256" key="4">
    <source>
        <dbReference type="SAM" id="Phobius"/>
    </source>
</evidence>
<dbReference type="FunFam" id="3.30.70.270:FF:000001">
    <property type="entry name" value="Diguanylate cyclase domain protein"/>
    <property type="match status" value="1"/>
</dbReference>
<dbReference type="Proteomes" id="UP000220246">
    <property type="component" value="Unassembled WGS sequence"/>
</dbReference>
<dbReference type="NCBIfam" id="TIGR00254">
    <property type="entry name" value="GGDEF"/>
    <property type="match status" value="1"/>
</dbReference>
<accession>A0A2A7UZV5</accession>
<name>A0A2A7UZV5_COMTR</name>
<gene>
    <name evidence="6" type="ORF">CRM82_02720</name>
</gene>
<dbReference type="Pfam" id="PF00990">
    <property type="entry name" value="GGDEF"/>
    <property type="match status" value="1"/>
</dbReference>
<dbReference type="GO" id="GO:0052621">
    <property type="term" value="F:diguanylate cyclase activity"/>
    <property type="evidence" value="ECO:0007669"/>
    <property type="project" value="UniProtKB-EC"/>
</dbReference>
<organism evidence="6 7">
    <name type="scientific">Comamonas terrigena</name>
    <dbReference type="NCBI Taxonomy" id="32013"/>
    <lineage>
        <taxon>Bacteria</taxon>
        <taxon>Pseudomonadati</taxon>
        <taxon>Pseudomonadota</taxon>
        <taxon>Betaproteobacteria</taxon>
        <taxon>Burkholderiales</taxon>
        <taxon>Comamonadaceae</taxon>
        <taxon>Comamonas</taxon>
    </lineage>
</organism>
<proteinExistence type="predicted"/>
<dbReference type="SMART" id="SM00267">
    <property type="entry name" value="GGDEF"/>
    <property type="match status" value="1"/>
</dbReference>
<feature type="transmembrane region" description="Helical" evidence="4">
    <location>
        <begin position="61"/>
        <end position="79"/>
    </location>
</feature>
<feature type="domain" description="GGDEF" evidence="5">
    <location>
        <begin position="213"/>
        <end position="345"/>
    </location>
</feature>
<evidence type="ECO:0000256" key="2">
    <source>
        <dbReference type="ARBA" id="ARBA00034247"/>
    </source>
</evidence>
<feature type="compositionally biased region" description="Pro residues" evidence="3">
    <location>
        <begin position="347"/>
        <end position="359"/>
    </location>
</feature>
<dbReference type="InterPro" id="IPR029787">
    <property type="entry name" value="Nucleotide_cyclase"/>
</dbReference>
<dbReference type="PANTHER" id="PTHR45138:SF9">
    <property type="entry name" value="DIGUANYLATE CYCLASE DGCM-RELATED"/>
    <property type="match status" value="1"/>
</dbReference>
<sequence>MSGLALVLMACCVGLLLWLALNSHTPLPWVVSWSLVSLGGLLAATLAIRLGWTRRLNDPSLTLPQMLWAITSAAVAYLVVADARDMLPCMVAMVLLFGSLGLRMRQIVGITVYAFVATSTAMVLAPRLLNQPVSVVDAAHAVMLAVVLLACMGVSLRLHSLRSRLQQQRLALSRALEEHRALASRDALTGLLNRRSMLELLELEQRRCVRGQRSMALAVLDIDHFKRINDNYGHAVGDRALQAFAHTVRHTVRGGDVLARWGGEEFVLLLGDVNDNAALSLLQRIGQAVSQAVVADAPEGLRMTVSTGLTVHLPGESVEATLERADQALYRAKHQGRNCVVLADLQAPPPPPHPPPPLAPAGLTAGPAVPPQTAASLH</sequence>
<dbReference type="InterPro" id="IPR050469">
    <property type="entry name" value="Diguanylate_Cyclase"/>
</dbReference>
<feature type="region of interest" description="Disordered" evidence="3">
    <location>
        <begin position="345"/>
        <end position="378"/>
    </location>
</feature>
<dbReference type="Gene3D" id="3.30.70.270">
    <property type="match status" value="1"/>
</dbReference>
<feature type="transmembrane region" description="Helical" evidence="4">
    <location>
        <begin position="32"/>
        <end position="52"/>
    </location>
</feature>
<keyword evidence="4" id="KW-1133">Transmembrane helix</keyword>
<evidence type="ECO:0000256" key="3">
    <source>
        <dbReference type="SAM" id="MobiDB-lite"/>
    </source>
</evidence>
<keyword evidence="4" id="KW-0812">Transmembrane</keyword>
<evidence type="ECO:0000313" key="7">
    <source>
        <dbReference type="Proteomes" id="UP000220246"/>
    </source>
</evidence>
<dbReference type="CDD" id="cd01949">
    <property type="entry name" value="GGDEF"/>
    <property type="match status" value="1"/>
</dbReference>
<evidence type="ECO:0000256" key="1">
    <source>
        <dbReference type="ARBA" id="ARBA00012528"/>
    </source>
</evidence>
<dbReference type="OrthoDB" id="9813903at2"/>
<protein>
    <recommendedName>
        <fullName evidence="1">diguanylate cyclase</fullName>
        <ecNumber evidence="1">2.7.7.65</ecNumber>
    </recommendedName>
</protein>
<comment type="caution">
    <text evidence="6">The sequence shown here is derived from an EMBL/GenBank/DDBJ whole genome shotgun (WGS) entry which is preliminary data.</text>
</comment>
<dbReference type="SUPFAM" id="SSF55073">
    <property type="entry name" value="Nucleotide cyclase"/>
    <property type="match status" value="1"/>
</dbReference>
<feature type="transmembrane region" description="Helical" evidence="4">
    <location>
        <begin position="107"/>
        <end position="126"/>
    </location>
</feature>
<dbReference type="EC" id="2.7.7.65" evidence="1"/>
<dbReference type="PROSITE" id="PS50887">
    <property type="entry name" value="GGDEF"/>
    <property type="match status" value="1"/>
</dbReference>
<comment type="catalytic activity">
    <reaction evidence="2">
        <text>2 GTP = 3',3'-c-di-GMP + 2 diphosphate</text>
        <dbReference type="Rhea" id="RHEA:24898"/>
        <dbReference type="ChEBI" id="CHEBI:33019"/>
        <dbReference type="ChEBI" id="CHEBI:37565"/>
        <dbReference type="ChEBI" id="CHEBI:58805"/>
        <dbReference type="EC" id="2.7.7.65"/>
    </reaction>
</comment>
<evidence type="ECO:0000259" key="5">
    <source>
        <dbReference type="PROSITE" id="PS50887"/>
    </source>
</evidence>
<dbReference type="InterPro" id="IPR043128">
    <property type="entry name" value="Rev_trsase/Diguanyl_cyclase"/>
</dbReference>
<keyword evidence="7" id="KW-1185">Reference proteome</keyword>